<dbReference type="KEGG" id="acad:UA74_29735"/>
<dbReference type="PROSITE" id="PS50983">
    <property type="entry name" value="FE_B12_PBP"/>
    <property type="match status" value="1"/>
</dbReference>
<dbReference type="PANTHER" id="PTHR30535">
    <property type="entry name" value="VITAMIN B12-BINDING PROTEIN"/>
    <property type="match status" value="1"/>
</dbReference>
<proteinExistence type="inferred from homology"/>
<dbReference type="AlphaFoldDB" id="A0AAC9LKU0"/>
<feature type="domain" description="Fe/B12 periplasmic-binding" evidence="2">
    <location>
        <begin position="81"/>
        <end position="338"/>
    </location>
</feature>
<gene>
    <name evidence="3" type="ORF">UA74_29735</name>
</gene>
<dbReference type="SUPFAM" id="SSF53807">
    <property type="entry name" value="Helical backbone' metal receptor"/>
    <property type="match status" value="1"/>
</dbReference>
<dbReference type="PANTHER" id="PTHR30535:SF4">
    <property type="entry name" value="HEMIN-BINDING PERIPLASMIC PROTEIN HMUT"/>
    <property type="match status" value="1"/>
</dbReference>
<dbReference type="Pfam" id="PF01497">
    <property type="entry name" value="Peripla_BP_2"/>
    <property type="match status" value="1"/>
</dbReference>
<dbReference type="Proteomes" id="UP000185511">
    <property type="component" value="Chromosome"/>
</dbReference>
<name>A0AAC9LKU0_9PSEU</name>
<reference evidence="4" key="1">
    <citation type="submission" date="2016-06" db="EMBL/GenBank/DDBJ databases">
        <title>Complete genome sequence of Actinoalloteichus fjordicus DSM 46855 (=ADI127-17), type strain of the new species Actinoalloteichus fjordicus.</title>
        <authorList>
            <person name="Ruckert C."/>
            <person name="Nouioui I."/>
            <person name="Willmese J."/>
            <person name="van Wezel G."/>
            <person name="Klenk H.-P."/>
            <person name="Kalinowski J."/>
            <person name="Zotchev S.B."/>
        </authorList>
    </citation>
    <scope>NUCLEOTIDE SEQUENCE [LARGE SCALE GENOMIC DNA]</scope>
    <source>
        <strain evidence="4">ADI127-7</strain>
    </source>
</reference>
<keyword evidence="4" id="KW-1185">Reference proteome</keyword>
<sequence length="338" mass="34769">MRLADRGRLTLAVLGIGCLTACGLPVDSEAEAGGTFTCLPAPDSAGAVVVDPLRSPSPELPVTVTSSDGAEVTVTDVSRIVAVNLNGSLAEIVFSLGLGDNVVGRDVSTTFAQAEQLPVVTQAHDLSAEGVLDLDPSLVLIDTSIGPPEVITQLRESGVPVVSFEESWSIEEIAPRIEAVAGALGVAEAGDRLVERTEAELTEALDRVRSDGPSPRIAFLYMRGTAGVYLMAGEGSGADSMIEAIGGVDAGSDIGIERFRPITSEALINAAPDVILMMSGGLESVGGIDGLVDVPGVAQTPAGRDRCVVDVEDGTLLSFGPRTGQIVLDLAARIERAE</sequence>
<protein>
    <submittedName>
        <fullName evidence="3">ABC-type hemin transport system, periplasmic component</fullName>
    </submittedName>
</protein>
<dbReference type="InterPro" id="IPR002491">
    <property type="entry name" value="ABC_transptr_periplasmic_BD"/>
</dbReference>
<dbReference type="Gene3D" id="3.40.50.1980">
    <property type="entry name" value="Nitrogenase molybdenum iron protein domain"/>
    <property type="match status" value="2"/>
</dbReference>
<evidence type="ECO:0000313" key="3">
    <source>
        <dbReference type="EMBL" id="APU17939.1"/>
    </source>
</evidence>
<dbReference type="RefSeq" id="WP_075744400.1">
    <property type="nucleotide sequence ID" value="NZ_CP016076.1"/>
</dbReference>
<comment type="similarity">
    <text evidence="1">Belongs to the bacterial solute-binding protein 8 family.</text>
</comment>
<dbReference type="EMBL" id="CP016076">
    <property type="protein sequence ID" value="APU17939.1"/>
    <property type="molecule type" value="Genomic_DNA"/>
</dbReference>
<organism evidence="3 4">
    <name type="scientific">Actinoalloteichus fjordicus</name>
    <dbReference type="NCBI Taxonomy" id="1612552"/>
    <lineage>
        <taxon>Bacteria</taxon>
        <taxon>Bacillati</taxon>
        <taxon>Actinomycetota</taxon>
        <taxon>Actinomycetes</taxon>
        <taxon>Pseudonocardiales</taxon>
        <taxon>Pseudonocardiaceae</taxon>
        <taxon>Actinoalloteichus</taxon>
    </lineage>
</organism>
<accession>A0AAC9LKU0</accession>
<evidence type="ECO:0000259" key="2">
    <source>
        <dbReference type="PROSITE" id="PS50983"/>
    </source>
</evidence>
<evidence type="ECO:0000256" key="1">
    <source>
        <dbReference type="ARBA" id="ARBA00008814"/>
    </source>
</evidence>
<evidence type="ECO:0000313" key="4">
    <source>
        <dbReference type="Proteomes" id="UP000185511"/>
    </source>
</evidence>
<dbReference type="InterPro" id="IPR050902">
    <property type="entry name" value="ABC_Transporter_SBP"/>
</dbReference>